<protein>
    <submittedName>
        <fullName evidence="1">Uncharacterized protein</fullName>
    </submittedName>
</protein>
<reference evidence="1 2" key="1">
    <citation type="submission" date="2018-08" db="EMBL/GenBank/DDBJ databases">
        <title>Fulvimarina sp. 85, whole genome shotgun sequence.</title>
        <authorList>
            <person name="Tuo L."/>
        </authorList>
    </citation>
    <scope>NUCLEOTIDE SEQUENCE [LARGE SCALE GENOMIC DNA]</scope>
    <source>
        <strain evidence="1 2">85</strain>
    </source>
</reference>
<keyword evidence="2" id="KW-1185">Reference proteome</keyword>
<accession>A0A371XAK1</accession>
<dbReference type="Proteomes" id="UP000264310">
    <property type="component" value="Unassembled WGS sequence"/>
</dbReference>
<evidence type="ECO:0000313" key="1">
    <source>
        <dbReference type="EMBL" id="RFC66212.1"/>
    </source>
</evidence>
<gene>
    <name evidence="1" type="ORF">DYI37_01740</name>
</gene>
<dbReference type="AlphaFoldDB" id="A0A371XAK1"/>
<dbReference type="EMBL" id="QURL01000001">
    <property type="protein sequence ID" value="RFC66212.1"/>
    <property type="molecule type" value="Genomic_DNA"/>
</dbReference>
<proteinExistence type="predicted"/>
<name>A0A371XAK1_9HYPH</name>
<dbReference type="RefSeq" id="WP_116681463.1">
    <property type="nucleotide sequence ID" value="NZ_QURL01000001.1"/>
</dbReference>
<comment type="caution">
    <text evidence="1">The sequence shown here is derived from an EMBL/GenBank/DDBJ whole genome shotgun (WGS) entry which is preliminary data.</text>
</comment>
<sequence length="86" mass="9718">MLDLPKTELDEIIQAEKKQVALEYHNEAWADGISEGIESEILAETALSTAMTELVRLHGETHALDVLESLRRQVEFGVFRQNPTLQ</sequence>
<dbReference type="OrthoDB" id="9809513at2"/>
<organism evidence="1 2">
    <name type="scientific">Fulvimarina endophytica</name>
    <dbReference type="NCBI Taxonomy" id="2293836"/>
    <lineage>
        <taxon>Bacteria</taxon>
        <taxon>Pseudomonadati</taxon>
        <taxon>Pseudomonadota</taxon>
        <taxon>Alphaproteobacteria</taxon>
        <taxon>Hyphomicrobiales</taxon>
        <taxon>Aurantimonadaceae</taxon>
        <taxon>Fulvimarina</taxon>
    </lineage>
</organism>
<evidence type="ECO:0000313" key="2">
    <source>
        <dbReference type="Proteomes" id="UP000264310"/>
    </source>
</evidence>